<dbReference type="EMBL" id="JAYMYQ010000069">
    <property type="protein sequence ID" value="KAK7296479.1"/>
    <property type="molecule type" value="Genomic_DNA"/>
</dbReference>
<protein>
    <submittedName>
        <fullName evidence="1">Uncharacterized protein</fullName>
    </submittedName>
</protein>
<evidence type="ECO:0000313" key="1">
    <source>
        <dbReference type="EMBL" id="KAK7296479.1"/>
    </source>
</evidence>
<dbReference type="AlphaFoldDB" id="A0AAN9PG95"/>
<sequence length="172" mass="19822">MGKSLISHQGSAEFAKRFRVRNLSQDISPISIRALMNSHHPYGTMAVQLQYPMKRFSTLCRDWLRSVHWYWSTAMDPWVTIHQLFDAPVPEVTQNSYTASRRGYSLTKTGILVEGRAPQLLYPEVGTSKMVIPSQTTKRTQNQSNHSRLLIQLTDKTTRKGDLSRKYELGYF</sequence>
<accession>A0AAN9PG95</accession>
<dbReference type="Proteomes" id="UP001367508">
    <property type="component" value="Unassembled WGS sequence"/>
</dbReference>
<comment type="caution">
    <text evidence="1">The sequence shown here is derived from an EMBL/GenBank/DDBJ whole genome shotgun (WGS) entry which is preliminary data.</text>
</comment>
<organism evidence="1 2">
    <name type="scientific">Canavalia gladiata</name>
    <name type="common">Sword bean</name>
    <name type="synonym">Dolichos gladiatus</name>
    <dbReference type="NCBI Taxonomy" id="3824"/>
    <lineage>
        <taxon>Eukaryota</taxon>
        <taxon>Viridiplantae</taxon>
        <taxon>Streptophyta</taxon>
        <taxon>Embryophyta</taxon>
        <taxon>Tracheophyta</taxon>
        <taxon>Spermatophyta</taxon>
        <taxon>Magnoliopsida</taxon>
        <taxon>eudicotyledons</taxon>
        <taxon>Gunneridae</taxon>
        <taxon>Pentapetalae</taxon>
        <taxon>rosids</taxon>
        <taxon>fabids</taxon>
        <taxon>Fabales</taxon>
        <taxon>Fabaceae</taxon>
        <taxon>Papilionoideae</taxon>
        <taxon>50 kb inversion clade</taxon>
        <taxon>NPAAA clade</taxon>
        <taxon>indigoferoid/millettioid clade</taxon>
        <taxon>Phaseoleae</taxon>
        <taxon>Canavalia</taxon>
    </lineage>
</organism>
<gene>
    <name evidence="1" type="ORF">VNO77_50189</name>
</gene>
<keyword evidence="2" id="KW-1185">Reference proteome</keyword>
<reference evidence="1 2" key="1">
    <citation type="submission" date="2024-01" db="EMBL/GenBank/DDBJ databases">
        <title>The genomes of 5 underutilized Papilionoideae crops provide insights into root nodulation and disease resistanc.</title>
        <authorList>
            <person name="Jiang F."/>
        </authorList>
    </citation>
    <scope>NUCLEOTIDE SEQUENCE [LARGE SCALE GENOMIC DNA]</scope>
    <source>
        <strain evidence="1">LVBAO_FW01</strain>
        <tissue evidence="1">Leaves</tissue>
    </source>
</reference>
<evidence type="ECO:0000313" key="2">
    <source>
        <dbReference type="Proteomes" id="UP001367508"/>
    </source>
</evidence>
<proteinExistence type="predicted"/>
<name>A0AAN9PG95_CANGL</name>